<accession>A0A916QLA6</accession>
<dbReference type="InterPro" id="IPR005302">
    <property type="entry name" value="MoCF_Sase_C"/>
</dbReference>
<dbReference type="PROSITE" id="PS51340">
    <property type="entry name" value="MOSC"/>
    <property type="match status" value="1"/>
</dbReference>
<name>A0A916QLA6_9GAMM</name>
<dbReference type="InterPro" id="IPR011037">
    <property type="entry name" value="Pyrv_Knase-like_insert_dom_sf"/>
</dbReference>
<reference evidence="2" key="1">
    <citation type="journal article" date="2014" name="Int. J. Syst. Evol. Microbiol.">
        <title>Complete genome sequence of Corynebacterium casei LMG S-19264T (=DSM 44701T), isolated from a smear-ripened cheese.</title>
        <authorList>
            <consortium name="US DOE Joint Genome Institute (JGI-PGF)"/>
            <person name="Walter F."/>
            <person name="Albersmeier A."/>
            <person name="Kalinowski J."/>
            <person name="Ruckert C."/>
        </authorList>
    </citation>
    <scope>NUCLEOTIDE SEQUENCE</scope>
    <source>
        <strain evidence="2">CGMCC 1.15425</strain>
    </source>
</reference>
<dbReference type="AlphaFoldDB" id="A0A916QLA6"/>
<reference evidence="2" key="2">
    <citation type="submission" date="2020-09" db="EMBL/GenBank/DDBJ databases">
        <authorList>
            <person name="Sun Q."/>
            <person name="Zhou Y."/>
        </authorList>
    </citation>
    <scope>NUCLEOTIDE SEQUENCE</scope>
    <source>
        <strain evidence="2">CGMCC 1.15425</strain>
    </source>
</reference>
<dbReference type="Gene3D" id="2.40.33.20">
    <property type="entry name" value="PK beta-barrel domain-like"/>
    <property type="match status" value="1"/>
</dbReference>
<evidence type="ECO:0000259" key="1">
    <source>
        <dbReference type="PROSITE" id="PS51340"/>
    </source>
</evidence>
<gene>
    <name evidence="2" type="ORF">GCM10011403_27100</name>
</gene>
<dbReference type="GO" id="GO:0030151">
    <property type="term" value="F:molybdenum ion binding"/>
    <property type="evidence" value="ECO:0007669"/>
    <property type="project" value="InterPro"/>
</dbReference>
<dbReference type="EMBL" id="BMIY01000013">
    <property type="protein sequence ID" value="GFZ82319.1"/>
    <property type="molecule type" value="Genomic_DNA"/>
</dbReference>
<evidence type="ECO:0000313" key="2">
    <source>
        <dbReference type="EMBL" id="GFZ82319.1"/>
    </source>
</evidence>
<dbReference type="PANTHER" id="PTHR36930:SF1">
    <property type="entry name" value="MOSC DOMAIN-CONTAINING PROTEIN"/>
    <property type="match status" value="1"/>
</dbReference>
<dbReference type="Pfam" id="PF03473">
    <property type="entry name" value="MOSC"/>
    <property type="match status" value="1"/>
</dbReference>
<keyword evidence="3" id="KW-1185">Reference proteome</keyword>
<protein>
    <submittedName>
        <fullName evidence="2">Molybdenum cofactor sulfurase</fullName>
    </submittedName>
</protein>
<proteinExistence type="predicted"/>
<evidence type="ECO:0000313" key="3">
    <source>
        <dbReference type="Proteomes" id="UP000627715"/>
    </source>
</evidence>
<dbReference type="Proteomes" id="UP000627715">
    <property type="component" value="Unassembled WGS sequence"/>
</dbReference>
<feature type="domain" description="MOSC" evidence="1">
    <location>
        <begin position="1"/>
        <end position="130"/>
    </location>
</feature>
<dbReference type="InterPro" id="IPR052716">
    <property type="entry name" value="MOSC_domain"/>
</dbReference>
<dbReference type="SUPFAM" id="SSF50800">
    <property type="entry name" value="PK beta-barrel domain-like"/>
    <property type="match status" value="1"/>
</dbReference>
<comment type="caution">
    <text evidence="2">The sequence shown here is derived from an EMBL/GenBank/DDBJ whole genome shotgun (WGS) entry which is preliminary data.</text>
</comment>
<sequence length="132" mass="14077">MQVVNNVLAQPGTGLVGDRYAGRSRGKRQVTLIQAEHIPVIASCAHLSELTPEMLRRNIVVSGINLLALKNRQFYAGHALLEYTGPCDPCSKMERDLGPGAYNAMRGHGGITARVLAEGEIAVGGEVKLAIS</sequence>
<dbReference type="PANTHER" id="PTHR36930">
    <property type="entry name" value="METAL-SULFUR CLUSTER BIOSYNTHESIS PROTEINS YUAD-RELATED"/>
    <property type="match status" value="1"/>
</dbReference>
<dbReference type="GO" id="GO:0030170">
    <property type="term" value="F:pyridoxal phosphate binding"/>
    <property type="evidence" value="ECO:0007669"/>
    <property type="project" value="InterPro"/>
</dbReference>
<organism evidence="2 3">
    <name type="scientific">Pseudohongiella nitratireducens</name>
    <dbReference type="NCBI Taxonomy" id="1768907"/>
    <lineage>
        <taxon>Bacteria</taxon>
        <taxon>Pseudomonadati</taxon>
        <taxon>Pseudomonadota</taxon>
        <taxon>Gammaproteobacteria</taxon>
        <taxon>Pseudomonadales</taxon>
        <taxon>Pseudohongiellaceae</taxon>
        <taxon>Pseudohongiella</taxon>
    </lineage>
</organism>
<dbReference type="GO" id="GO:0003824">
    <property type="term" value="F:catalytic activity"/>
    <property type="evidence" value="ECO:0007669"/>
    <property type="project" value="InterPro"/>
</dbReference>